<accession>A0A0K0CYX9</accession>
<dbReference type="PANTHER" id="PTHR28629:SF4">
    <property type="entry name" value="TRIOKINASE_FMN CYCLASE"/>
    <property type="match status" value="1"/>
</dbReference>
<feature type="domain" description="DhaK" evidence="3">
    <location>
        <begin position="1"/>
        <end position="312"/>
    </location>
</feature>
<dbReference type="PANTHER" id="PTHR28629">
    <property type="entry name" value="TRIOKINASE/FMN CYCLASE"/>
    <property type="match status" value="1"/>
</dbReference>
<dbReference type="SUPFAM" id="SSF82549">
    <property type="entry name" value="DAK1/DegV-like"/>
    <property type="match status" value="1"/>
</dbReference>
<comment type="catalytic activity">
    <reaction evidence="2">
        <text>dihydroxyacetone + ATP = dihydroxyacetone phosphate + ADP + H(+)</text>
        <dbReference type="Rhea" id="RHEA:15773"/>
        <dbReference type="ChEBI" id="CHEBI:15378"/>
        <dbReference type="ChEBI" id="CHEBI:16016"/>
        <dbReference type="ChEBI" id="CHEBI:30616"/>
        <dbReference type="ChEBI" id="CHEBI:57642"/>
        <dbReference type="ChEBI" id="CHEBI:456216"/>
        <dbReference type="EC" id="2.7.1.29"/>
    </reaction>
</comment>
<dbReference type="PROSITE" id="PS51481">
    <property type="entry name" value="DHAK"/>
    <property type="match status" value="1"/>
</dbReference>
<evidence type="ECO:0000256" key="2">
    <source>
        <dbReference type="ARBA" id="ARBA00048898"/>
    </source>
</evidence>
<dbReference type="GO" id="GO:0050354">
    <property type="term" value="F:triokinase activity"/>
    <property type="evidence" value="ECO:0007669"/>
    <property type="project" value="UniProtKB-EC"/>
</dbReference>
<evidence type="ECO:0000259" key="3">
    <source>
        <dbReference type="PROSITE" id="PS51481"/>
    </source>
</evidence>
<protein>
    <submittedName>
        <fullName evidence="5">DhaK domain-containing protein</fullName>
    </submittedName>
</protein>
<dbReference type="Gene3D" id="3.30.1180.20">
    <property type="entry name" value="Dihydroxyacetone kinase, domain 2"/>
    <property type="match status" value="1"/>
</dbReference>
<dbReference type="Pfam" id="PF02733">
    <property type="entry name" value="Dak1"/>
    <property type="match status" value="1"/>
</dbReference>
<dbReference type="InterPro" id="IPR004006">
    <property type="entry name" value="DhaK_dom"/>
</dbReference>
<dbReference type="GO" id="GO:0004371">
    <property type="term" value="F:glycerone kinase activity"/>
    <property type="evidence" value="ECO:0007669"/>
    <property type="project" value="UniProtKB-EC"/>
</dbReference>
<reference evidence="5" key="2">
    <citation type="submission" date="2017-02" db="UniProtKB">
        <authorList>
            <consortium name="WormBaseParasite"/>
        </authorList>
    </citation>
    <scope>IDENTIFICATION</scope>
</reference>
<dbReference type="Proteomes" id="UP000035642">
    <property type="component" value="Unassembled WGS sequence"/>
</dbReference>
<dbReference type="GO" id="GO:0005829">
    <property type="term" value="C:cytosol"/>
    <property type="evidence" value="ECO:0007669"/>
    <property type="project" value="TreeGrafter"/>
</dbReference>
<dbReference type="STRING" id="6313.A0A0K0CYX9"/>
<keyword evidence="4" id="KW-1185">Reference proteome</keyword>
<name>A0A0K0CYX9_ANGCA</name>
<comment type="catalytic activity">
    <reaction evidence="1">
        <text>D-glyceraldehyde + ATP = D-glyceraldehyde 3-phosphate + ADP + H(+)</text>
        <dbReference type="Rhea" id="RHEA:13941"/>
        <dbReference type="ChEBI" id="CHEBI:15378"/>
        <dbReference type="ChEBI" id="CHEBI:17378"/>
        <dbReference type="ChEBI" id="CHEBI:30616"/>
        <dbReference type="ChEBI" id="CHEBI:59776"/>
        <dbReference type="ChEBI" id="CHEBI:456216"/>
        <dbReference type="EC" id="2.7.1.28"/>
    </reaction>
</comment>
<dbReference type="AlphaFoldDB" id="A0A0K0CYX9"/>
<reference evidence="4" key="1">
    <citation type="submission" date="2012-09" db="EMBL/GenBank/DDBJ databases">
        <authorList>
            <person name="Martin A.A."/>
        </authorList>
    </citation>
    <scope>NUCLEOTIDE SEQUENCE</scope>
</reference>
<evidence type="ECO:0000313" key="4">
    <source>
        <dbReference type="Proteomes" id="UP000035642"/>
    </source>
</evidence>
<evidence type="ECO:0000313" key="5">
    <source>
        <dbReference type="WBParaSite" id="ACAC_0000289301-mRNA-1"/>
    </source>
</evidence>
<sequence length="370" mass="40488">MVRKFVRLRFIGLRETSHVISTTKHKNCRRVTLRSDYVDYCAKDVSPIAGGGSGHKPYSAGYIGSGMFTAAISGNAFASPPSRHVSILLGGSILFVINYTGDRLNFGLAAERYAAAGHHVRVHLSIADDVAVEASNSTVGRRGSTAAVLVIKIAGAMAESGRYTADEIEPKTNRLEENARTMGVSLHPCSLPGFGQTFETQNDIEPVLKARYAFNHMQTMLSRVECMAYPSWIDQRQELYPFIFIDFVVIVICGSLPTLNYSIGSHGITIARTLCGLYMTSLNIHGFSTSVLRIFDSKIIDYIDAPTLAPGWIAAKKIGEVKVAPSVLINSTSTESPLINGDTAYCRNLRDDCRENISSLRRKLASSYNY</sequence>
<dbReference type="InterPro" id="IPR050861">
    <property type="entry name" value="Dihydroxyacetone_Kinase"/>
</dbReference>
<proteinExistence type="predicted"/>
<dbReference type="GO" id="GO:0019563">
    <property type="term" value="P:glycerol catabolic process"/>
    <property type="evidence" value="ECO:0007669"/>
    <property type="project" value="TreeGrafter"/>
</dbReference>
<organism evidence="4 5">
    <name type="scientific">Angiostrongylus cantonensis</name>
    <name type="common">Rat lungworm</name>
    <dbReference type="NCBI Taxonomy" id="6313"/>
    <lineage>
        <taxon>Eukaryota</taxon>
        <taxon>Metazoa</taxon>
        <taxon>Ecdysozoa</taxon>
        <taxon>Nematoda</taxon>
        <taxon>Chromadorea</taxon>
        <taxon>Rhabditida</taxon>
        <taxon>Rhabditina</taxon>
        <taxon>Rhabditomorpha</taxon>
        <taxon>Strongyloidea</taxon>
        <taxon>Metastrongylidae</taxon>
        <taxon>Angiostrongylus</taxon>
    </lineage>
</organism>
<evidence type="ECO:0000256" key="1">
    <source>
        <dbReference type="ARBA" id="ARBA00047974"/>
    </source>
</evidence>
<dbReference type="Gene3D" id="3.40.50.10440">
    <property type="entry name" value="Dihydroxyacetone kinase, domain 1"/>
    <property type="match status" value="1"/>
</dbReference>
<dbReference type="WBParaSite" id="ACAC_0000289301-mRNA-1">
    <property type="protein sequence ID" value="ACAC_0000289301-mRNA-1"/>
    <property type="gene ID" value="ACAC_0000289301"/>
</dbReference>